<dbReference type="Pfam" id="PF13517">
    <property type="entry name" value="FG-GAP_3"/>
    <property type="match status" value="1"/>
</dbReference>
<keyword evidence="3" id="KW-1185">Reference proteome</keyword>
<evidence type="ECO:0000313" key="3">
    <source>
        <dbReference type="Proteomes" id="UP000199400"/>
    </source>
</evidence>
<keyword evidence="1" id="KW-0732">Signal</keyword>
<name>A0A1I1WG75_9BACT</name>
<dbReference type="OrthoDB" id="5379997at2"/>
<dbReference type="PANTHER" id="PTHR46580">
    <property type="entry name" value="SENSOR KINASE-RELATED"/>
    <property type="match status" value="1"/>
</dbReference>
<proteinExistence type="predicted"/>
<evidence type="ECO:0000256" key="1">
    <source>
        <dbReference type="ARBA" id="ARBA00022729"/>
    </source>
</evidence>
<reference evidence="3" key="1">
    <citation type="submission" date="2016-10" db="EMBL/GenBank/DDBJ databases">
        <authorList>
            <person name="Varghese N."/>
            <person name="Submissions S."/>
        </authorList>
    </citation>
    <scope>NUCLEOTIDE SEQUENCE [LARGE SCALE GENOMIC DNA]</scope>
    <source>
        <strain evidence="3">ATCC 25963</strain>
    </source>
</reference>
<gene>
    <name evidence="2" type="ORF">SAMN02745121_02324</name>
</gene>
<evidence type="ECO:0000313" key="2">
    <source>
        <dbReference type="EMBL" id="SFD94021.1"/>
    </source>
</evidence>
<dbReference type="AlphaFoldDB" id="A0A1I1WG75"/>
<dbReference type="Gene3D" id="2.40.128.340">
    <property type="match status" value="1"/>
</dbReference>
<accession>A0A1I1WG75</accession>
<dbReference type="PROSITE" id="PS51257">
    <property type="entry name" value="PROKAR_LIPOPROTEIN"/>
    <property type="match status" value="1"/>
</dbReference>
<organism evidence="2 3">
    <name type="scientific">Nannocystis exedens</name>
    <dbReference type="NCBI Taxonomy" id="54"/>
    <lineage>
        <taxon>Bacteria</taxon>
        <taxon>Pseudomonadati</taxon>
        <taxon>Myxococcota</taxon>
        <taxon>Polyangia</taxon>
        <taxon>Nannocystales</taxon>
        <taxon>Nannocystaceae</taxon>
        <taxon>Nannocystis</taxon>
    </lineage>
</organism>
<dbReference type="EMBL" id="FOMX01000006">
    <property type="protein sequence ID" value="SFD94021.1"/>
    <property type="molecule type" value="Genomic_DNA"/>
</dbReference>
<dbReference type="RefSeq" id="WP_096326082.1">
    <property type="nucleotide sequence ID" value="NZ_FOMX01000006.1"/>
</dbReference>
<dbReference type="InterPro" id="IPR013517">
    <property type="entry name" value="FG-GAP"/>
</dbReference>
<dbReference type="Proteomes" id="UP000199400">
    <property type="component" value="Unassembled WGS sequence"/>
</dbReference>
<dbReference type="InterPro" id="IPR028994">
    <property type="entry name" value="Integrin_alpha_N"/>
</dbReference>
<dbReference type="PANTHER" id="PTHR46580:SF2">
    <property type="entry name" value="MAM DOMAIN-CONTAINING PROTEIN"/>
    <property type="match status" value="1"/>
</dbReference>
<protein>
    <submittedName>
        <fullName evidence="2">Repeat domain-containing protein</fullName>
    </submittedName>
</protein>
<sequence length="443" mass="46841">MRARLSSLSVAAIAAVSCFQVEPLPDCPDRAGDGGLYTPHHVCMPRAGEALEMPVAPRRLLRGDFDDEGVDNDFAVLLDLGIIQIYTTRERKTTLSAGLAVDGRVEAIAAARFFDGGEHGDDLLGVTAGKPMSGTPGKVFGFHNGGDLFALTTPEQFDAATILPWGNCPAPNSVETLDIVGMDNAAGLAIGCESGPPPIDNPDAEPLDGMVVAAEGGVLFASQGRLGLQIPELFGVHAVNVAQLDGLGLEDIVFAHRPLDSEHESLAVYLVAEDAFSGQGKEAERLDVPLEHFEIRRVLLDDLDGDADVDLVAVHPSDRGITVVRQRRSEPLLFEAPQFFAVGQEIRDAELGDFTGDGEVDIAVAHDVDGTGLNAVSVLIRTHDLSPGQIDYALAPAGEVSGEIVDLEPLDYDGDGRIDIGAVVKVGSEGRVFFWLNRSPGGD</sequence>
<dbReference type="STRING" id="54.SAMN02745121_02324"/>
<dbReference type="SUPFAM" id="SSF69318">
    <property type="entry name" value="Integrin alpha N-terminal domain"/>
    <property type="match status" value="1"/>
</dbReference>